<dbReference type="AlphaFoldDB" id="A0AAN8HZN2"/>
<reference evidence="2 3" key="1">
    <citation type="journal article" date="2023" name="Mol. Biol. Evol.">
        <title>Genomics of Secondarily Temperate Adaptation in the Only Non-Antarctic Icefish.</title>
        <authorList>
            <person name="Rivera-Colon A.G."/>
            <person name="Rayamajhi N."/>
            <person name="Minhas B.F."/>
            <person name="Madrigal G."/>
            <person name="Bilyk K.T."/>
            <person name="Yoon V."/>
            <person name="Hune M."/>
            <person name="Gregory S."/>
            <person name="Cheng C.H.C."/>
            <person name="Catchen J.M."/>
        </authorList>
    </citation>
    <scope>NUCLEOTIDE SEQUENCE [LARGE SCALE GENOMIC DNA]</scope>
    <source>
        <tissue evidence="2">White muscle</tissue>
    </source>
</reference>
<accession>A0AAN8HZN2</accession>
<feature type="region of interest" description="Disordered" evidence="1">
    <location>
        <begin position="1"/>
        <end position="27"/>
    </location>
</feature>
<keyword evidence="3" id="KW-1185">Reference proteome</keyword>
<sequence>MASPGLPLPESDARTGSDEPRGRSTVQRYTTLCRLDSTSKDCEPAVGALRQSRGGSVRIERQRSVSAVLCDASKCTVRRGYTRARLAPGLLYAFPPLALIPPTLARVREQRHTLILIAPH</sequence>
<comment type="caution">
    <text evidence="2">The sequence shown here is derived from an EMBL/GenBank/DDBJ whole genome shotgun (WGS) entry which is preliminary data.</text>
</comment>
<evidence type="ECO:0000256" key="1">
    <source>
        <dbReference type="SAM" id="MobiDB-lite"/>
    </source>
</evidence>
<evidence type="ECO:0000313" key="3">
    <source>
        <dbReference type="Proteomes" id="UP001331515"/>
    </source>
</evidence>
<gene>
    <name evidence="2" type="ORF">CgunFtcFv8_014130</name>
</gene>
<organism evidence="2 3">
    <name type="scientific">Champsocephalus gunnari</name>
    <name type="common">Mackerel icefish</name>
    <dbReference type="NCBI Taxonomy" id="52237"/>
    <lineage>
        <taxon>Eukaryota</taxon>
        <taxon>Metazoa</taxon>
        <taxon>Chordata</taxon>
        <taxon>Craniata</taxon>
        <taxon>Vertebrata</taxon>
        <taxon>Euteleostomi</taxon>
        <taxon>Actinopterygii</taxon>
        <taxon>Neopterygii</taxon>
        <taxon>Teleostei</taxon>
        <taxon>Neoteleostei</taxon>
        <taxon>Acanthomorphata</taxon>
        <taxon>Eupercaria</taxon>
        <taxon>Perciformes</taxon>
        <taxon>Notothenioidei</taxon>
        <taxon>Channichthyidae</taxon>
        <taxon>Champsocephalus</taxon>
    </lineage>
</organism>
<proteinExistence type="predicted"/>
<evidence type="ECO:0000313" key="2">
    <source>
        <dbReference type="EMBL" id="KAK5933668.1"/>
    </source>
</evidence>
<protein>
    <submittedName>
        <fullName evidence="2">Uncharacterized protein</fullName>
    </submittedName>
</protein>
<dbReference type="Proteomes" id="UP001331515">
    <property type="component" value="Unassembled WGS sequence"/>
</dbReference>
<feature type="compositionally biased region" description="Basic and acidic residues" evidence="1">
    <location>
        <begin position="11"/>
        <end position="22"/>
    </location>
</feature>
<name>A0AAN8HZN2_CHAGU</name>
<dbReference type="EMBL" id="JAURVH010001514">
    <property type="protein sequence ID" value="KAK5933668.1"/>
    <property type="molecule type" value="Genomic_DNA"/>
</dbReference>